<organism evidence="3 4">
    <name type="scientific">Candidatus Falkowbacteria bacterium RIFOXYA2_FULL_47_19</name>
    <dbReference type="NCBI Taxonomy" id="1797994"/>
    <lineage>
        <taxon>Bacteria</taxon>
        <taxon>Candidatus Falkowiibacteriota</taxon>
    </lineage>
</organism>
<proteinExistence type="predicted"/>
<dbReference type="PANTHER" id="PTHR37423:SF2">
    <property type="entry name" value="MEMBRANE-BOUND LYTIC MUREIN TRANSGLYCOSYLASE C"/>
    <property type="match status" value="1"/>
</dbReference>
<accession>A0A1F5SFB6</accession>
<name>A0A1F5SFB6_9BACT</name>
<dbReference type="InterPro" id="IPR008258">
    <property type="entry name" value="Transglycosylase_SLT_dom_1"/>
</dbReference>
<dbReference type="Gene3D" id="1.10.530.10">
    <property type="match status" value="1"/>
</dbReference>
<reference evidence="3 4" key="1">
    <citation type="journal article" date="2016" name="Nat. Commun.">
        <title>Thousands of microbial genomes shed light on interconnected biogeochemical processes in an aquifer system.</title>
        <authorList>
            <person name="Anantharaman K."/>
            <person name="Brown C.T."/>
            <person name="Hug L.A."/>
            <person name="Sharon I."/>
            <person name="Castelle C.J."/>
            <person name="Probst A.J."/>
            <person name="Thomas B.C."/>
            <person name="Singh A."/>
            <person name="Wilkins M.J."/>
            <person name="Karaoz U."/>
            <person name="Brodie E.L."/>
            <person name="Williams K.H."/>
            <person name="Hubbard S.S."/>
            <person name="Banfield J.F."/>
        </authorList>
    </citation>
    <scope>NUCLEOTIDE SEQUENCE [LARGE SCALE GENOMIC DNA]</scope>
</reference>
<evidence type="ECO:0000256" key="1">
    <source>
        <dbReference type="SAM" id="Phobius"/>
    </source>
</evidence>
<dbReference type="SUPFAM" id="SSF53955">
    <property type="entry name" value="Lysozyme-like"/>
    <property type="match status" value="1"/>
</dbReference>
<dbReference type="PANTHER" id="PTHR37423">
    <property type="entry name" value="SOLUBLE LYTIC MUREIN TRANSGLYCOSYLASE-RELATED"/>
    <property type="match status" value="1"/>
</dbReference>
<sequence>MVKINVKIFYGFVVLIFVIIYLFLSILLLAAYRAYREAPSAYLSTLTRCAEPRYISSLSVLFLNYENILAGCRDGSGRIGTETEIRNTVVLSETAEKKLESWAVRNGKIDLIERVGVKYRKEIERAARAHGVDPRIIAAMIAVEWDERNLVSSRGARGEMGLMPATARAMGVKNIDNPADNIGGGARYLRLQLEKFSDLDRALAAYNAGPGNVMKYDGIPPFRETRNYVERVKFLAYYR</sequence>
<evidence type="ECO:0000313" key="3">
    <source>
        <dbReference type="EMBL" id="OGF25266.1"/>
    </source>
</evidence>
<keyword evidence="1" id="KW-1133">Transmembrane helix</keyword>
<keyword evidence="1" id="KW-0472">Membrane</keyword>
<gene>
    <name evidence="3" type="ORF">A2227_07755</name>
</gene>
<evidence type="ECO:0000259" key="2">
    <source>
        <dbReference type="Pfam" id="PF01464"/>
    </source>
</evidence>
<dbReference type="STRING" id="1797994.A2227_07755"/>
<dbReference type="Proteomes" id="UP000178367">
    <property type="component" value="Unassembled WGS sequence"/>
</dbReference>
<comment type="caution">
    <text evidence="3">The sequence shown here is derived from an EMBL/GenBank/DDBJ whole genome shotgun (WGS) entry which is preliminary data.</text>
</comment>
<dbReference type="CDD" id="cd00254">
    <property type="entry name" value="LT-like"/>
    <property type="match status" value="1"/>
</dbReference>
<dbReference type="EMBL" id="MFGB01000022">
    <property type="protein sequence ID" value="OGF25266.1"/>
    <property type="molecule type" value="Genomic_DNA"/>
</dbReference>
<dbReference type="Pfam" id="PF01464">
    <property type="entry name" value="SLT"/>
    <property type="match status" value="1"/>
</dbReference>
<protein>
    <recommendedName>
        <fullName evidence="2">Transglycosylase SLT domain-containing protein</fullName>
    </recommendedName>
</protein>
<dbReference type="AlphaFoldDB" id="A0A1F5SFB6"/>
<evidence type="ECO:0000313" key="4">
    <source>
        <dbReference type="Proteomes" id="UP000178367"/>
    </source>
</evidence>
<feature type="domain" description="Transglycosylase SLT" evidence="2">
    <location>
        <begin position="123"/>
        <end position="227"/>
    </location>
</feature>
<keyword evidence="1" id="KW-0812">Transmembrane</keyword>
<dbReference type="InterPro" id="IPR023346">
    <property type="entry name" value="Lysozyme-like_dom_sf"/>
</dbReference>
<feature type="transmembrane region" description="Helical" evidence="1">
    <location>
        <begin position="12"/>
        <end position="35"/>
    </location>
</feature>